<feature type="compositionally biased region" description="Basic and acidic residues" evidence="1">
    <location>
        <begin position="16"/>
        <end position="40"/>
    </location>
</feature>
<evidence type="ECO:0000313" key="2">
    <source>
        <dbReference type="EMBL" id="KAI5317826.1"/>
    </source>
</evidence>
<proteinExistence type="predicted"/>
<organism evidence="2 3">
    <name type="scientific">Prunus dulcis</name>
    <name type="common">Almond</name>
    <name type="synonym">Amygdalus dulcis</name>
    <dbReference type="NCBI Taxonomy" id="3755"/>
    <lineage>
        <taxon>Eukaryota</taxon>
        <taxon>Viridiplantae</taxon>
        <taxon>Streptophyta</taxon>
        <taxon>Embryophyta</taxon>
        <taxon>Tracheophyta</taxon>
        <taxon>Spermatophyta</taxon>
        <taxon>Magnoliopsida</taxon>
        <taxon>eudicotyledons</taxon>
        <taxon>Gunneridae</taxon>
        <taxon>Pentapetalae</taxon>
        <taxon>rosids</taxon>
        <taxon>fabids</taxon>
        <taxon>Rosales</taxon>
        <taxon>Rosaceae</taxon>
        <taxon>Amygdaloideae</taxon>
        <taxon>Amygdaleae</taxon>
        <taxon>Prunus</taxon>
    </lineage>
</organism>
<evidence type="ECO:0000256" key="1">
    <source>
        <dbReference type="SAM" id="MobiDB-lite"/>
    </source>
</evidence>
<dbReference type="Proteomes" id="UP001054821">
    <property type="component" value="Chromosome 7"/>
</dbReference>
<comment type="caution">
    <text evidence="2">The sequence shown here is derived from an EMBL/GenBank/DDBJ whole genome shotgun (WGS) entry which is preliminary data.</text>
</comment>
<dbReference type="EMBL" id="JAJFAZ020000007">
    <property type="protein sequence ID" value="KAI5317826.1"/>
    <property type="molecule type" value="Genomic_DNA"/>
</dbReference>
<evidence type="ECO:0000313" key="3">
    <source>
        <dbReference type="Proteomes" id="UP001054821"/>
    </source>
</evidence>
<keyword evidence="3" id="KW-1185">Reference proteome</keyword>
<reference evidence="2 3" key="1">
    <citation type="journal article" date="2022" name="G3 (Bethesda)">
        <title>Whole-genome sequence and methylome profiling of the almond [Prunus dulcis (Mill.) D.A. Webb] cultivar 'Nonpareil'.</title>
        <authorList>
            <person name="D'Amico-Willman K.M."/>
            <person name="Ouma W.Z."/>
            <person name="Meulia T."/>
            <person name="Sideli G.M."/>
            <person name="Gradziel T.M."/>
            <person name="Fresnedo-Ramirez J."/>
        </authorList>
    </citation>
    <scope>NUCLEOTIDE SEQUENCE [LARGE SCALE GENOMIC DNA]</scope>
    <source>
        <strain evidence="2">Clone GOH B32 T37-40</strain>
    </source>
</reference>
<gene>
    <name evidence="2" type="ORF">L3X38_037533</name>
</gene>
<protein>
    <submittedName>
        <fullName evidence="2">Uncharacterized protein</fullName>
    </submittedName>
</protein>
<sequence>MNRFPTWKSFEQNPCVEKKDEAHLERQHTNATSERRTNEKKTKRAAGFAARLPKQKSTPPHACRIVSSDLPWLPPTNPTNWFETDWKAESERNVRIERDANGKGQKGNLRENSTKGKIDNSLFLSYSLGTVNRWIRF</sequence>
<accession>A0AAD4YQH6</accession>
<feature type="region of interest" description="Disordered" evidence="1">
    <location>
        <begin position="93"/>
        <end position="113"/>
    </location>
</feature>
<feature type="region of interest" description="Disordered" evidence="1">
    <location>
        <begin position="1"/>
        <end position="61"/>
    </location>
</feature>
<dbReference type="AlphaFoldDB" id="A0AAD4YQH6"/>
<name>A0AAD4YQH6_PRUDU</name>